<sequence>MVRIKFVPRPGDKRGDHLFLAAILLAVFIICIGYLTVFVIIYRRKYRLSGIDSDTDRESNKDTRLSIKTLSSQLSTNKQNSVEIEEMYY</sequence>
<evidence type="ECO:0000256" key="1">
    <source>
        <dbReference type="SAM" id="Phobius"/>
    </source>
</evidence>
<feature type="transmembrane region" description="Helical" evidence="1">
    <location>
        <begin position="18"/>
        <end position="42"/>
    </location>
</feature>
<keyword evidence="1" id="KW-1133">Transmembrane helix</keyword>
<evidence type="ECO:0000313" key="3">
    <source>
        <dbReference type="EMBL" id="TIC30800.1"/>
    </source>
</evidence>
<organism evidence="3 4">
    <name type="scientific">Wallemia mellicola</name>
    <dbReference type="NCBI Taxonomy" id="1708541"/>
    <lineage>
        <taxon>Eukaryota</taxon>
        <taxon>Fungi</taxon>
        <taxon>Dikarya</taxon>
        <taxon>Basidiomycota</taxon>
        <taxon>Wallemiomycotina</taxon>
        <taxon>Wallemiomycetes</taxon>
        <taxon>Wallemiales</taxon>
        <taxon>Wallemiaceae</taxon>
        <taxon>Wallemia</taxon>
    </lineage>
</organism>
<dbReference type="Proteomes" id="UP000305647">
    <property type="component" value="Unassembled WGS sequence"/>
</dbReference>
<evidence type="ECO:0000313" key="5">
    <source>
        <dbReference type="Proteomes" id="UP000310685"/>
    </source>
</evidence>
<gene>
    <name evidence="3" type="ORF">E3Q10_01974</name>
    <name evidence="2" type="ORF">E3Q22_02333</name>
</gene>
<keyword evidence="1" id="KW-0472">Membrane</keyword>
<dbReference type="EMBL" id="SPRC01000021">
    <property type="protein sequence ID" value="TIB79742.1"/>
    <property type="molecule type" value="Genomic_DNA"/>
</dbReference>
<evidence type="ECO:0000313" key="2">
    <source>
        <dbReference type="EMBL" id="TIB79742.1"/>
    </source>
</evidence>
<evidence type="ECO:0000313" key="4">
    <source>
        <dbReference type="Proteomes" id="UP000305647"/>
    </source>
</evidence>
<protein>
    <submittedName>
        <fullName evidence="3">Uncharacterized protein</fullName>
    </submittedName>
</protein>
<keyword evidence="1" id="KW-0812">Transmembrane</keyword>
<accession>A0A4T0R1S5</accession>
<dbReference type="Proteomes" id="UP000310685">
    <property type="component" value="Unassembled WGS sequence"/>
</dbReference>
<dbReference type="EMBL" id="SPRO01000016">
    <property type="protein sequence ID" value="TIC30800.1"/>
    <property type="molecule type" value="Genomic_DNA"/>
</dbReference>
<reference evidence="4 5" key="1">
    <citation type="submission" date="2019-03" db="EMBL/GenBank/DDBJ databases">
        <title>Sequencing 25 genomes of Wallemia mellicola.</title>
        <authorList>
            <person name="Gostincar C."/>
        </authorList>
    </citation>
    <scope>NUCLEOTIDE SEQUENCE [LARGE SCALE GENOMIC DNA]</scope>
    <source>
        <strain evidence="2 5">EXF-6152</strain>
        <strain evidence="3 4">EXF-8738</strain>
    </source>
</reference>
<name>A0A4T0R1S5_9BASI</name>
<comment type="caution">
    <text evidence="3">The sequence shown here is derived from an EMBL/GenBank/DDBJ whole genome shotgun (WGS) entry which is preliminary data.</text>
</comment>
<proteinExistence type="predicted"/>
<dbReference type="AlphaFoldDB" id="A0A4T0R1S5"/>